<dbReference type="InterPro" id="IPR035166">
    <property type="entry name" value="DUF5336"/>
</dbReference>
<evidence type="ECO:0000256" key="1">
    <source>
        <dbReference type="SAM" id="MobiDB-lite"/>
    </source>
</evidence>
<keyword evidence="2" id="KW-1133">Transmembrane helix</keyword>
<feature type="region of interest" description="Disordered" evidence="1">
    <location>
        <begin position="1"/>
        <end position="71"/>
    </location>
</feature>
<feature type="transmembrane region" description="Helical" evidence="2">
    <location>
        <begin position="145"/>
        <end position="161"/>
    </location>
</feature>
<evidence type="ECO:0000313" key="3">
    <source>
        <dbReference type="EMBL" id="NKY03264.1"/>
    </source>
</evidence>
<protein>
    <submittedName>
        <fullName evidence="3">34 kDa antigenic family protein</fullName>
    </submittedName>
</protein>
<sequence>MYERFADRKGRAVNPGDPNNPQQNWAAGYPAQPGQQAGPAPTQGFGPQQPGTPSGQWSTPGQQWGAPPAAPRRQFDARAQLAAILLVAAAVSGLITYFMGFVSWVVVDNNVTENQLDNWGQNFENGNSGVPGFASYEIVLNPGKFLIILGAIGVAAAVVLVPRFRKAVPFLAVIAAGAWLALFSAAVTTTSVPVIGVGAGAIVALIFGFLQVAFLLAAAVLGGVNRS</sequence>
<evidence type="ECO:0000313" key="4">
    <source>
        <dbReference type="Proteomes" id="UP000563898"/>
    </source>
</evidence>
<dbReference type="EMBL" id="JAAXPC010000009">
    <property type="protein sequence ID" value="NKY03264.1"/>
    <property type="molecule type" value="Genomic_DNA"/>
</dbReference>
<feature type="compositionally biased region" description="Low complexity" evidence="1">
    <location>
        <begin position="26"/>
        <end position="56"/>
    </location>
</feature>
<gene>
    <name evidence="3" type="ORF">HGA05_16970</name>
</gene>
<evidence type="ECO:0000256" key="2">
    <source>
        <dbReference type="SAM" id="Phobius"/>
    </source>
</evidence>
<feature type="transmembrane region" description="Helical" evidence="2">
    <location>
        <begin position="168"/>
        <end position="188"/>
    </location>
</feature>
<dbReference type="AlphaFoldDB" id="A0A846WNP6"/>
<name>A0A846WNP6_9ACTN</name>
<feature type="compositionally biased region" description="Basic and acidic residues" evidence="1">
    <location>
        <begin position="1"/>
        <end position="10"/>
    </location>
</feature>
<feature type="transmembrane region" description="Helical" evidence="2">
    <location>
        <begin position="194"/>
        <end position="221"/>
    </location>
</feature>
<accession>A0A846WNP6</accession>
<comment type="caution">
    <text evidence="3">The sequence shown here is derived from an EMBL/GenBank/DDBJ whole genome shotgun (WGS) entry which is preliminary data.</text>
</comment>
<organism evidence="3 4">
    <name type="scientific">Gordonia polyisoprenivorans</name>
    <dbReference type="NCBI Taxonomy" id="84595"/>
    <lineage>
        <taxon>Bacteria</taxon>
        <taxon>Bacillati</taxon>
        <taxon>Actinomycetota</taxon>
        <taxon>Actinomycetes</taxon>
        <taxon>Mycobacteriales</taxon>
        <taxon>Gordoniaceae</taxon>
        <taxon>Gordonia</taxon>
    </lineage>
</organism>
<keyword evidence="2" id="KW-0812">Transmembrane</keyword>
<dbReference type="Proteomes" id="UP000563898">
    <property type="component" value="Unassembled WGS sequence"/>
</dbReference>
<feature type="transmembrane region" description="Helical" evidence="2">
    <location>
        <begin position="81"/>
        <end position="107"/>
    </location>
</feature>
<proteinExistence type="predicted"/>
<keyword evidence="2" id="KW-0472">Membrane</keyword>
<reference evidence="3 4" key="1">
    <citation type="submission" date="2020-04" db="EMBL/GenBank/DDBJ databases">
        <title>MicrobeNet Type strains.</title>
        <authorList>
            <person name="Nicholson A.C."/>
        </authorList>
    </citation>
    <scope>NUCLEOTIDE SEQUENCE [LARGE SCALE GENOMIC DNA]</scope>
    <source>
        <strain evidence="3 4">ATCC BAA-14</strain>
    </source>
</reference>
<dbReference type="Pfam" id="PF17270">
    <property type="entry name" value="DUF5336"/>
    <property type="match status" value="1"/>
</dbReference>